<sequence length="215" mass="25591">MHRFRFQTMENDIFRECRKSLNLQEALALLEKRNKERVKQWRGNHPPPPRKEHDMLVQKQMQSKKTSSTRKRSREDCEAELPLLEEQNKKRQAMEKMKIGSLLNKTERRNSPGHKQGEQIKTKEKPQSALGGVEYYLLRLPGLEEENKKRILMWRQEQENAKQLKKQGTWPEQEQVQPRKALPASRHALPDYQRQLSLLKEQNMKQMLMGKNGKD</sequence>
<dbReference type="AlphaFoldDB" id="A0A9W8XPI2"/>
<comment type="caution">
    <text evidence="2">The sequence shown here is derived from an EMBL/GenBank/DDBJ whole genome shotgun (WGS) entry which is preliminary data.</text>
</comment>
<organism evidence="2 3">
    <name type="scientific">Didymosphaeria variabile</name>
    <dbReference type="NCBI Taxonomy" id="1932322"/>
    <lineage>
        <taxon>Eukaryota</taxon>
        <taxon>Fungi</taxon>
        <taxon>Dikarya</taxon>
        <taxon>Ascomycota</taxon>
        <taxon>Pezizomycotina</taxon>
        <taxon>Dothideomycetes</taxon>
        <taxon>Pleosporomycetidae</taxon>
        <taxon>Pleosporales</taxon>
        <taxon>Massarineae</taxon>
        <taxon>Didymosphaeriaceae</taxon>
        <taxon>Didymosphaeria</taxon>
    </lineage>
</organism>
<gene>
    <name evidence="2" type="ORF">N0V89_004476</name>
</gene>
<name>A0A9W8XPI2_9PLEO</name>
<dbReference type="RefSeq" id="XP_056073569.1">
    <property type="nucleotide sequence ID" value="XM_056213261.1"/>
</dbReference>
<proteinExistence type="predicted"/>
<dbReference type="Proteomes" id="UP001140513">
    <property type="component" value="Unassembled WGS sequence"/>
</dbReference>
<feature type="region of interest" description="Disordered" evidence="1">
    <location>
        <begin position="163"/>
        <end position="186"/>
    </location>
</feature>
<reference evidence="2" key="1">
    <citation type="submission" date="2022-10" db="EMBL/GenBank/DDBJ databases">
        <title>Tapping the CABI collections for fungal endophytes: first genome assemblies for Collariella, Neodidymelliopsis, Ascochyta clinopodiicola, Didymella pomorum, Didymosphaeria variabile, Neocosmospora piperis and Neocucurbitaria cava.</title>
        <authorList>
            <person name="Hill R."/>
        </authorList>
    </citation>
    <scope>NUCLEOTIDE SEQUENCE</scope>
    <source>
        <strain evidence="2">IMI 356815</strain>
    </source>
</reference>
<dbReference type="EMBL" id="JAPEUX010000003">
    <property type="protein sequence ID" value="KAJ4356443.1"/>
    <property type="molecule type" value="Genomic_DNA"/>
</dbReference>
<protein>
    <submittedName>
        <fullName evidence="2">Uncharacterized protein</fullName>
    </submittedName>
</protein>
<keyword evidence="3" id="KW-1185">Reference proteome</keyword>
<evidence type="ECO:0000313" key="2">
    <source>
        <dbReference type="EMBL" id="KAJ4356443.1"/>
    </source>
</evidence>
<feature type="region of interest" description="Disordered" evidence="1">
    <location>
        <begin position="105"/>
        <end position="126"/>
    </location>
</feature>
<evidence type="ECO:0000256" key="1">
    <source>
        <dbReference type="SAM" id="MobiDB-lite"/>
    </source>
</evidence>
<dbReference type="GeneID" id="80908006"/>
<evidence type="ECO:0000313" key="3">
    <source>
        <dbReference type="Proteomes" id="UP001140513"/>
    </source>
</evidence>
<feature type="region of interest" description="Disordered" evidence="1">
    <location>
        <begin position="37"/>
        <end position="80"/>
    </location>
</feature>
<accession>A0A9W8XPI2</accession>